<evidence type="ECO:0000313" key="1">
    <source>
        <dbReference type="EMBL" id="CAG9950047.1"/>
    </source>
</evidence>
<keyword evidence="2" id="KW-1185">Reference proteome</keyword>
<protein>
    <submittedName>
        <fullName evidence="1">Uncharacterized protein</fullName>
    </submittedName>
</protein>
<reference evidence="1" key="1">
    <citation type="submission" date="2020-04" db="EMBL/GenBank/DDBJ databases">
        <authorList>
            <person name="Broberg M."/>
        </authorList>
    </citation>
    <scope>NUCLEOTIDE SEQUENCE</scope>
</reference>
<name>A0ACA9UC12_BIOOC</name>
<dbReference type="EMBL" id="CADEHS020000134">
    <property type="protein sequence ID" value="CAG9950047.1"/>
    <property type="molecule type" value="Genomic_DNA"/>
</dbReference>
<organism evidence="1 2">
    <name type="scientific">Clonostachys rosea f. rosea IK726</name>
    <dbReference type="NCBI Taxonomy" id="1349383"/>
    <lineage>
        <taxon>Eukaryota</taxon>
        <taxon>Fungi</taxon>
        <taxon>Dikarya</taxon>
        <taxon>Ascomycota</taxon>
        <taxon>Pezizomycotina</taxon>
        <taxon>Sordariomycetes</taxon>
        <taxon>Hypocreomycetidae</taxon>
        <taxon>Hypocreales</taxon>
        <taxon>Bionectriaceae</taxon>
        <taxon>Clonostachys</taxon>
    </lineage>
</organism>
<sequence>MSIFADAMATGDGATATNAEAIASLALPFLVDGNHDHPESMAANTGADDGRSMAIDEATYDKGTVVDAGAATTPGQAEPIVTSGEAVGSDEEATDDEATDDEATDDEATHQTITADEEVSDEVTGIDAEITAPAMASNDEAMAPCVGTIATEAKAMAFNQEATDDEPAVAGEETRDVATTAADTMATAAIAEATTADAMTADAEDMVAGEAAAEDTTPGGTTIRHPRTAKRKCIEALSPLPYEVK</sequence>
<reference evidence="1" key="2">
    <citation type="submission" date="2021-10" db="EMBL/GenBank/DDBJ databases">
        <authorList>
            <person name="Piombo E."/>
        </authorList>
    </citation>
    <scope>NUCLEOTIDE SEQUENCE</scope>
</reference>
<accession>A0ACA9UC12</accession>
<dbReference type="Proteomes" id="UP000836387">
    <property type="component" value="Unassembled WGS sequence"/>
</dbReference>
<evidence type="ECO:0000313" key="2">
    <source>
        <dbReference type="Proteomes" id="UP000836387"/>
    </source>
</evidence>
<proteinExistence type="predicted"/>
<gene>
    <name evidence="1" type="ORF">CRV2_00019378</name>
</gene>
<comment type="caution">
    <text evidence="1">The sequence shown here is derived from an EMBL/GenBank/DDBJ whole genome shotgun (WGS) entry which is preliminary data.</text>
</comment>